<dbReference type="InterPro" id="IPR004358">
    <property type="entry name" value="Sig_transdc_His_kin-like_C"/>
</dbReference>
<evidence type="ECO:0000259" key="16">
    <source>
        <dbReference type="PROSITE" id="PS50894"/>
    </source>
</evidence>
<organism evidence="17 18">
    <name type="scientific">Geotalea uraniireducens</name>
    <dbReference type="NCBI Taxonomy" id="351604"/>
    <lineage>
        <taxon>Bacteria</taxon>
        <taxon>Pseudomonadati</taxon>
        <taxon>Thermodesulfobacteriota</taxon>
        <taxon>Desulfuromonadia</taxon>
        <taxon>Geobacterales</taxon>
        <taxon>Geobacteraceae</taxon>
        <taxon>Geotalea</taxon>
    </lineage>
</organism>
<dbReference type="SUPFAM" id="SSF50341">
    <property type="entry name" value="CheW-like"/>
    <property type="match status" value="1"/>
</dbReference>
<evidence type="ECO:0000256" key="8">
    <source>
        <dbReference type="ARBA" id="ARBA00022777"/>
    </source>
</evidence>
<dbReference type="InterPro" id="IPR004105">
    <property type="entry name" value="CheA-like_dim"/>
</dbReference>
<evidence type="ECO:0000256" key="3">
    <source>
        <dbReference type="ARBA" id="ARBA00021495"/>
    </source>
</evidence>
<evidence type="ECO:0000256" key="12">
    <source>
        <dbReference type="PROSITE-ProRule" id="PRU00110"/>
    </source>
</evidence>
<evidence type="ECO:0000256" key="5">
    <source>
        <dbReference type="ARBA" id="ARBA00022553"/>
    </source>
</evidence>
<feature type="domain" description="HPt" evidence="16">
    <location>
        <begin position="8"/>
        <end position="112"/>
    </location>
</feature>
<dbReference type="SMART" id="SM00387">
    <property type="entry name" value="HATPase_c"/>
    <property type="match status" value="1"/>
</dbReference>
<evidence type="ECO:0000256" key="13">
    <source>
        <dbReference type="SAM" id="MobiDB-lite"/>
    </source>
</evidence>
<dbReference type="PRINTS" id="PR00344">
    <property type="entry name" value="BCTRLSENSOR"/>
</dbReference>
<name>A0ABM8EMI3_9BACT</name>
<protein>
    <recommendedName>
        <fullName evidence="3">Chemotaxis protein CheA</fullName>
        <ecNumber evidence="2">2.7.13.3</ecNumber>
    </recommendedName>
</protein>
<dbReference type="Pfam" id="PF01584">
    <property type="entry name" value="CheW"/>
    <property type="match status" value="1"/>
</dbReference>
<dbReference type="InterPro" id="IPR003594">
    <property type="entry name" value="HATPase_dom"/>
</dbReference>
<comment type="catalytic activity">
    <reaction evidence="1">
        <text>ATP + protein L-histidine = ADP + protein N-phospho-L-histidine.</text>
        <dbReference type="EC" id="2.7.13.3"/>
    </reaction>
</comment>
<dbReference type="SMART" id="SM01231">
    <property type="entry name" value="H-kinase_dim"/>
    <property type="match status" value="1"/>
</dbReference>
<feature type="modified residue" description="Phosphohistidine" evidence="12">
    <location>
        <position position="55"/>
    </location>
</feature>
<dbReference type="RefSeq" id="WP_281999763.1">
    <property type="nucleotide sequence ID" value="NZ_AP027151.1"/>
</dbReference>
<gene>
    <name evidence="17" type="primary">cheA</name>
    <name evidence="17" type="ORF">GURASL_25600</name>
</gene>
<dbReference type="SUPFAM" id="SSF55874">
    <property type="entry name" value="ATPase domain of HSP90 chaperone/DNA topoisomerase II/histidine kinase"/>
    <property type="match status" value="1"/>
</dbReference>
<dbReference type="PANTHER" id="PTHR43395:SF10">
    <property type="entry name" value="CHEMOTAXIS PROTEIN CHEA"/>
    <property type="match status" value="1"/>
</dbReference>
<feature type="domain" description="Histidine kinase" evidence="14">
    <location>
        <begin position="333"/>
        <end position="543"/>
    </location>
</feature>
<dbReference type="InterPro" id="IPR008207">
    <property type="entry name" value="Sig_transdc_His_kin_Hpt_dom"/>
</dbReference>
<dbReference type="InterPro" id="IPR036097">
    <property type="entry name" value="HisK_dim/P_sf"/>
</dbReference>
<feature type="region of interest" description="Disordered" evidence="13">
    <location>
        <begin position="247"/>
        <end position="293"/>
    </location>
</feature>
<evidence type="ECO:0000256" key="2">
    <source>
        <dbReference type="ARBA" id="ARBA00012438"/>
    </source>
</evidence>
<dbReference type="InterPro" id="IPR002545">
    <property type="entry name" value="CheW-lke_dom"/>
</dbReference>
<dbReference type="Pfam" id="PF01627">
    <property type="entry name" value="Hpt"/>
    <property type="match status" value="1"/>
</dbReference>
<dbReference type="Gene3D" id="3.30.565.10">
    <property type="entry name" value="Histidine kinase-like ATPase, C-terminal domain"/>
    <property type="match status" value="1"/>
</dbReference>
<keyword evidence="5 12" id="KW-0597">Phosphoprotein</keyword>
<evidence type="ECO:0000256" key="1">
    <source>
        <dbReference type="ARBA" id="ARBA00000085"/>
    </source>
</evidence>
<dbReference type="PROSITE" id="PS50894">
    <property type="entry name" value="HPT"/>
    <property type="match status" value="1"/>
</dbReference>
<dbReference type="EC" id="2.7.13.3" evidence="2"/>
<dbReference type="InterPro" id="IPR051315">
    <property type="entry name" value="Bact_Chemotaxis_CheA"/>
</dbReference>
<evidence type="ECO:0000256" key="11">
    <source>
        <dbReference type="ARBA" id="ARBA00035100"/>
    </source>
</evidence>
<dbReference type="InterPro" id="IPR036641">
    <property type="entry name" value="HPT_dom_sf"/>
</dbReference>
<evidence type="ECO:0000256" key="9">
    <source>
        <dbReference type="ARBA" id="ARBA00022840"/>
    </source>
</evidence>
<keyword evidence="6" id="KW-0808">Transferase</keyword>
<evidence type="ECO:0000313" key="18">
    <source>
        <dbReference type="Proteomes" id="UP001317705"/>
    </source>
</evidence>
<dbReference type="Pfam" id="PF02895">
    <property type="entry name" value="H-kinase_dim"/>
    <property type="match status" value="1"/>
</dbReference>
<accession>A0ABM8EMI3</accession>
<dbReference type="PROSITE" id="PS50851">
    <property type="entry name" value="CHEW"/>
    <property type="match status" value="1"/>
</dbReference>
<keyword evidence="8" id="KW-0418">Kinase</keyword>
<dbReference type="Gene3D" id="1.20.120.160">
    <property type="entry name" value="HPT domain"/>
    <property type="match status" value="1"/>
</dbReference>
<dbReference type="InterPro" id="IPR037006">
    <property type="entry name" value="CheA-like_homodim_sf"/>
</dbReference>
<evidence type="ECO:0000259" key="15">
    <source>
        <dbReference type="PROSITE" id="PS50851"/>
    </source>
</evidence>
<dbReference type="CDD" id="cd16916">
    <property type="entry name" value="HATPase_CheA-like"/>
    <property type="match status" value="1"/>
</dbReference>
<dbReference type="SUPFAM" id="SSF47226">
    <property type="entry name" value="Histidine-containing phosphotransfer domain, HPT domain"/>
    <property type="match status" value="1"/>
</dbReference>
<dbReference type="SMART" id="SM00260">
    <property type="entry name" value="CheW"/>
    <property type="match status" value="1"/>
</dbReference>
<evidence type="ECO:0000313" key="17">
    <source>
        <dbReference type="EMBL" id="BDV43637.1"/>
    </source>
</evidence>
<evidence type="ECO:0000256" key="7">
    <source>
        <dbReference type="ARBA" id="ARBA00022741"/>
    </source>
</evidence>
<sequence length="679" mass="73591">MSAPDPNATTDISRFNAVFFDECAEHLAELEQILLALDIANPGDEELNALFRAAHSIKGGAGIFGFSDMTVVTHELESLLDLIRTHELALTGPMVDLFLRSGDAIGMQLAGHRDGSAVDLALIDDICAQLRQCCDRQPAAPAVETSAPVPEPTPVPAPDNQRRLEIDFLPEDDLFRRGVRIENLIAELAELGELASRYEIAEADLATIDPESCLGHWHFTLDTAAPEEEIRDIFEFVADREQLRIADASPAERQETAPSPGVIPGEEPAALLGRRASDRNETAPGAFGRRGPEAESSIRVGVGKVDQLINQVGELVITQAMLAQMAGQLDPVLFENLHRGLLQLERNTRDLQQSVMSIRLVPIGIVFSRFPRLVRDLATKLGKQVELRTEGETTELDKGLIEKITDPLTHLVRNCLDHALELPEVRRAAGKDPVGTVTLRAAQIGGRIVIDVIDDGAGLNRDKILKKAAERGIPASEAMADEEVWQLIFAPGFSTAEVITDISGRGVGMDVVQRNVQALGGRIQLSSEPGRGTRVTISLPLTLAILDGLSVAVGAEKFIIPLNSIIESLQPQAEEVKTVNGRRVVLVRGEYIPLLPLHQLFNLEATVTEPERGIVVLIDVQGEKAAVLVDALLDEHQVVIKSLEENYRKVAGTAGATILGDGKVALILDVGALLEMWKD</sequence>
<evidence type="ECO:0000259" key="14">
    <source>
        <dbReference type="PROSITE" id="PS50109"/>
    </source>
</evidence>
<dbReference type="CDD" id="cd00731">
    <property type="entry name" value="CheA_reg"/>
    <property type="match status" value="1"/>
</dbReference>
<keyword evidence="9" id="KW-0067">ATP-binding</keyword>
<comment type="function">
    <text evidence="11">Involved in the transmission of sensory signals from the chemoreceptors to the flagellar motors. CheA is autophosphorylated; it can transfer its phosphate group to either CheB or CheY.</text>
</comment>
<dbReference type="Proteomes" id="UP001317705">
    <property type="component" value="Chromosome"/>
</dbReference>
<dbReference type="PROSITE" id="PS50109">
    <property type="entry name" value="HIS_KIN"/>
    <property type="match status" value="1"/>
</dbReference>
<keyword evidence="18" id="KW-1185">Reference proteome</keyword>
<dbReference type="Gene3D" id="1.10.287.560">
    <property type="entry name" value="Histidine kinase CheA-like, homodimeric domain"/>
    <property type="match status" value="1"/>
</dbReference>
<dbReference type="PANTHER" id="PTHR43395">
    <property type="entry name" value="SENSOR HISTIDINE KINASE CHEA"/>
    <property type="match status" value="1"/>
</dbReference>
<keyword evidence="4" id="KW-0145">Chemotaxis</keyword>
<feature type="region of interest" description="Disordered" evidence="13">
    <location>
        <begin position="141"/>
        <end position="161"/>
    </location>
</feature>
<dbReference type="InterPro" id="IPR036890">
    <property type="entry name" value="HATPase_C_sf"/>
</dbReference>
<dbReference type="Gene3D" id="2.30.30.40">
    <property type="entry name" value="SH3 Domains"/>
    <property type="match status" value="1"/>
</dbReference>
<feature type="domain" description="CheW-like" evidence="15">
    <location>
        <begin position="545"/>
        <end position="679"/>
    </location>
</feature>
<keyword evidence="7" id="KW-0547">Nucleotide-binding</keyword>
<evidence type="ECO:0000256" key="10">
    <source>
        <dbReference type="ARBA" id="ARBA00023012"/>
    </source>
</evidence>
<evidence type="ECO:0000256" key="4">
    <source>
        <dbReference type="ARBA" id="ARBA00022500"/>
    </source>
</evidence>
<reference evidence="17 18" key="1">
    <citation type="submission" date="2022-12" db="EMBL/GenBank/DDBJ databases">
        <title>Polyphasic characterization of Geotalea uranireducens NIT-SL11 newly isolated from a complex of sewage sludge and microbially reduced graphene oxide.</title>
        <authorList>
            <person name="Xie L."/>
            <person name="Yoshida N."/>
            <person name="Meng L."/>
        </authorList>
    </citation>
    <scope>NUCLEOTIDE SEQUENCE [LARGE SCALE GENOMIC DNA]</scope>
    <source>
        <strain evidence="17 18">NIT-SL11</strain>
    </source>
</reference>
<dbReference type="SMART" id="SM00073">
    <property type="entry name" value="HPT"/>
    <property type="match status" value="1"/>
</dbReference>
<dbReference type="SUPFAM" id="SSF47384">
    <property type="entry name" value="Homodimeric domain of signal transducing histidine kinase"/>
    <property type="match status" value="1"/>
</dbReference>
<evidence type="ECO:0000256" key="6">
    <source>
        <dbReference type="ARBA" id="ARBA00022679"/>
    </source>
</evidence>
<dbReference type="CDD" id="cd00088">
    <property type="entry name" value="HPT"/>
    <property type="match status" value="1"/>
</dbReference>
<proteinExistence type="predicted"/>
<keyword evidence="10" id="KW-0902">Two-component regulatory system</keyword>
<dbReference type="InterPro" id="IPR036061">
    <property type="entry name" value="CheW-like_dom_sf"/>
</dbReference>
<dbReference type="EMBL" id="AP027151">
    <property type="protein sequence ID" value="BDV43637.1"/>
    <property type="molecule type" value="Genomic_DNA"/>
</dbReference>
<dbReference type="InterPro" id="IPR005467">
    <property type="entry name" value="His_kinase_dom"/>
</dbReference>
<dbReference type="Pfam" id="PF02518">
    <property type="entry name" value="HATPase_c"/>
    <property type="match status" value="1"/>
</dbReference>